<evidence type="ECO:0000256" key="5">
    <source>
        <dbReference type="ARBA" id="ARBA00023136"/>
    </source>
</evidence>
<dbReference type="InterPro" id="IPR020980">
    <property type="entry name" value="Membrane_HflK_N"/>
</dbReference>
<feature type="domain" description="Band 7" evidence="8">
    <location>
        <begin position="148"/>
        <end position="322"/>
    </location>
</feature>
<evidence type="ECO:0000256" key="3">
    <source>
        <dbReference type="ARBA" id="ARBA00022692"/>
    </source>
</evidence>
<evidence type="ECO:0000256" key="6">
    <source>
        <dbReference type="RuleBase" id="RU364113"/>
    </source>
</evidence>
<dbReference type="SMART" id="SM00244">
    <property type="entry name" value="PHB"/>
    <property type="match status" value="1"/>
</dbReference>
<accession>A0A2A2AZR0</accession>
<reference evidence="9 10" key="1">
    <citation type="submission" date="2017-08" db="EMBL/GenBank/DDBJ databases">
        <title>WGS of Clinical strains of the CDC Group NO-1 linked to zoonotic infections in humans.</title>
        <authorList>
            <person name="Bernier A.-M."/>
            <person name="Bernard K."/>
        </authorList>
    </citation>
    <scope>NUCLEOTIDE SEQUENCE [LARGE SCALE GENOMIC DNA]</scope>
    <source>
        <strain evidence="9 10">NML120219</strain>
    </source>
</reference>
<dbReference type="InterPro" id="IPR036013">
    <property type="entry name" value="Band_7/SPFH_dom_sf"/>
</dbReference>
<keyword evidence="3 6" id="KW-0812">Transmembrane</keyword>
<feature type="compositionally biased region" description="Gly residues" evidence="7">
    <location>
        <begin position="105"/>
        <end position="122"/>
    </location>
</feature>
<keyword evidence="9" id="KW-0378">Hydrolase</keyword>
<dbReference type="PANTHER" id="PTHR43327:SF2">
    <property type="entry name" value="MODULATOR OF FTSH PROTEASE HFLK"/>
    <property type="match status" value="1"/>
</dbReference>
<organism evidence="9 10">
    <name type="scientific">Vandammella animalimorsus</name>
    <dbReference type="NCBI Taxonomy" id="2029117"/>
    <lineage>
        <taxon>Bacteria</taxon>
        <taxon>Pseudomonadati</taxon>
        <taxon>Pseudomonadota</taxon>
        <taxon>Betaproteobacteria</taxon>
        <taxon>Burkholderiales</taxon>
        <taxon>Comamonadaceae</taxon>
        <taxon>Vandammella</taxon>
    </lineage>
</organism>
<dbReference type="Pfam" id="PF12221">
    <property type="entry name" value="HflK_N"/>
    <property type="match status" value="1"/>
</dbReference>
<dbReference type="SUPFAM" id="SSF117892">
    <property type="entry name" value="Band 7/SPFH domain"/>
    <property type="match status" value="1"/>
</dbReference>
<gene>
    <name evidence="9" type="primary">hflK</name>
    <name evidence="9" type="ORF">CK621_05130</name>
</gene>
<dbReference type="InterPro" id="IPR050710">
    <property type="entry name" value="Band7/mec-2_domain"/>
</dbReference>
<evidence type="ECO:0000313" key="10">
    <source>
        <dbReference type="Proteomes" id="UP000218439"/>
    </source>
</evidence>
<feature type="region of interest" description="Disordered" evidence="7">
    <location>
        <begin position="444"/>
        <end position="478"/>
    </location>
</feature>
<dbReference type="InterPro" id="IPR001107">
    <property type="entry name" value="Band_7"/>
</dbReference>
<feature type="compositionally biased region" description="Gly residues" evidence="7">
    <location>
        <begin position="30"/>
        <end position="51"/>
    </location>
</feature>
<dbReference type="Proteomes" id="UP000218439">
    <property type="component" value="Unassembled WGS sequence"/>
</dbReference>
<name>A0A2A2AZR0_9BURK</name>
<sequence>MTALPRRQGLARFLERLRALLNLNDPGWGRDAGAGQSGSGARGSNGAGGADQGDALPPPPPSPPPPMPPRPPAGPQGGPRGGQQQPPDLSELMGDLNRKLSNLLGGQGGRRPPGGPRGGMPGGFKPPSISGGLVSLVAVVLLGLWLASGFFVVQEGHNAVILRFGKYQSTVPAGLRYRLPSPIGSHEIVDMRIQPLAVGSNNMLPATGLNEHAMLTKDENIVEVRFNVQYRITNAENWKFNAQNPQGALVSAAETAVREVIGDMTMDEALANRRAEIAPGVREIMQEIVDRYRLGVTVVAINMQDSGVLPPESVRAAFDDVLRADQERERAKNDAEAYANRIIPRAVGEAARIKEEAQGYRLRVMAESEGDAARFSAVLGAYRQAPAVTRERMYLETMEEIYKKSSKVLLDGGDGGNNLVYLPLDKLMEQSAAAAVRSHAAAAEGTASAEAASAPAAPSAGYAPAAPQGARRPTRESR</sequence>
<proteinExistence type="inferred from homology"/>
<evidence type="ECO:0000256" key="2">
    <source>
        <dbReference type="ARBA" id="ARBA00006971"/>
    </source>
</evidence>
<evidence type="ECO:0000256" key="1">
    <source>
        <dbReference type="ARBA" id="ARBA00004167"/>
    </source>
</evidence>
<dbReference type="EMBL" id="NSJE01000006">
    <property type="protein sequence ID" value="PAT43221.1"/>
    <property type="molecule type" value="Genomic_DNA"/>
</dbReference>
<feature type="compositionally biased region" description="Pro residues" evidence="7">
    <location>
        <begin position="56"/>
        <end position="74"/>
    </location>
</feature>
<feature type="region of interest" description="Disordered" evidence="7">
    <location>
        <begin position="23"/>
        <end position="124"/>
    </location>
</feature>
<protein>
    <recommendedName>
        <fullName evidence="6">Protein HflK</fullName>
    </recommendedName>
</protein>
<feature type="transmembrane region" description="Helical" evidence="6">
    <location>
        <begin position="133"/>
        <end position="153"/>
    </location>
</feature>
<comment type="subunit">
    <text evidence="6">HflC and HflK may interact to form a multimeric complex.</text>
</comment>
<evidence type="ECO:0000256" key="4">
    <source>
        <dbReference type="ARBA" id="ARBA00022989"/>
    </source>
</evidence>
<dbReference type="Pfam" id="PF01145">
    <property type="entry name" value="Band_7"/>
    <property type="match status" value="1"/>
</dbReference>
<evidence type="ECO:0000259" key="8">
    <source>
        <dbReference type="SMART" id="SM00244"/>
    </source>
</evidence>
<comment type="function">
    <text evidence="6">HflC and HflK could encode or regulate a protease.</text>
</comment>
<dbReference type="PANTHER" id="PTHR43327">
    <property type="entry name" value="STOMATIN-LIKE PROTEIN 2, MITOCHONDRIAL"/>
    <property type="match status" value="1"/>
</dbReference>
<dbReference type="InterPro" id="IPR010201">
    <property type="entry name" value="HflK"/>
</dbReference>
<comment type="subcellular location">
    <subcellularLocation>
        <location evidence="1">Membrane</location>
        <topology evidence="1">Single-pass membrane protein</topology>
    </subcellularLocation>
</comment>
<dbReference type="GO" id="GO:0008233">
    <property type="term" value="F:peptidase activity"/>
    <property type="evidence" value="ECO:0007669"/>
    <property type="project" value="UniProtKB-KW"/>
</dbReference>
<evidence type="ECO:0000256" key="7">
    <source>
        <dbReference type="SAM" id="MobiDB-lite"/>
    </source>
</evidence>
<dbReference type="RefSeq" id="WP_095551563.1">
    <property type="nucleotide sequence ID" value="NZ_NSJE01000006.1"/>
</dbReference>
<comment type="caution">
    <text evidence="9">The sequence shown here is derived from an EMBL/GenBank/DDBJ whole genome shotgun (WGS) entry which is preliminary data.</text>
</comment>
<dbReference type="AlphaFoldDB" id="A0A2A2AZR0"/>
<dbReference type="Gene3D" id="3.30.479.30">
    <property type="entry name" value="Band 7 domain"/>
    <property type="match status" value="1"/>
</dbReference>
<dbReference type="GO" id="GO:0006508">
    <property type="term" value="P:proteolysis"/>
    <property type="evidence" value="ECO:0007669"/>
    <property type="project" value="UniProtKB-KW"/>
</dbReference>
<dbReference type="GO" id="GO:0016020">
    <property type="term" value="C:membrane"/>
    <property type="evidence" value="ECO:0007669"/>
    <property type="project" value="UniProtKB-SubCell"/>
</dbReference>
<feature type="compositionally biased region" description="Low complexity" evidence="7">
    <location>
        <begin position="444"/>
        <end position="470"/>
    </location>
</feature>
<evidence type="ECO:0000313" key="9">
    <source>
        <dbReference type="EMBL" id="PAT43221.1"/>
    </source>
</evidence>
<dbReference type="NCBIfam" id="TIGR01933">
    <property type="entry name" value="hflK"/>
    <property type="match status" value="1"/>
</dbReference>
<dbReference type="CDD" id="cd03404">
    <property type="entry name" value="SPFH_HflK"/>
    <property type="match status" value="1"/>
</dbReference>
<keyword evidence="5 6" id="KW-0472">Membrane</keyword>
<comment type="similarity">
    <text evidence="2 6">Belongs to the band 7/mec-2 family. HflK subfamily.</text>
</comment>
<keyword evidence="9" id="KW-0645">Protease</keyword>
<keyword evidence="4 6" id="KW-1133">Transmembrane helix</keyword>